<evidence type="ECO:0000256" key="8">
    <source>
        <dbReference type="ARBA" id="ARBA00023175"/>
    </source>
</evidence>
<dbReference type="AlphaFoldDB" id="A0A830HMI3"/>
<keyword evidence="8" id="KW-0505">Motor protein</keyword>
<keyword evidence="3" id="KW-0963">Cytoplasm</keyword>
<keyword evidence="4" id="KW-0493">Microtubule</keyword>
<evidence type="ECO:0000256" key="1">
    <source>
        <dbReference type="ARBA" id="ARBA00004245"/>
    </source>
</evidence>
<keyword evidence="5" id="KW-0677">Repeat</keyword>
<evidence type="ECO:0000256" key="6">
    <source>
        <dbReference type="ARBA" id="ARBA00022803"/>
    </source>
</evidence>
<evidence type="ECO:0000256" key="10">
    <source>
        <dbReference type="SAM" id="MobiDB-lite"/>
    </source>
</evidence>
<dbReference type="PANTHER" id="PTHR45783">
    <property type="entry name" value="KINESIN LIGHT CHAIN"/>
    <property type="match status" value="1"/>
</dbReference>
<evidence type="ECO:0000256" key="2">
    <source>
        <dbReference type="ARBA" id="ARBA00009622"/>
    </source>
</evidence>
<evidence type="ECO:0000313" key="12">
    <source>
        <dbReference type="Proteomes" id="UP000660262"/>
    </source>
</evidence>
<dbReference type="PANTHER" id="PTHR45783:SF3">
    <property type="entry name" value="KINESIN LIGHT CHAIN"/>
    <property type="match status" value="1"/>
</dbReference>
<dbReference type="InterPro" id="IPR011990">
    <property type="entry name" value="TPR-like_helical_dom_sf"/>
</dbReference>
<organism evidence="11 12">
    <name type="scientific">Pycnococcus provasolii</name>
    <dbReference type="NCBI Taxonomy" id="41880"/>
    <lineage>
        <taxon>Eukaryota</taxon>
        <taxon>Viridiplantae</taxon>
        <taxon>Chlorophyta</taxon>
        <taxon>Pseudoscourfieldiophyceae</taxon>
        <taxon>Pseudoscourfieldiales</taxon>
        <taxon>Pycnococcaceae</taxon>
        <taxon>Pycnococcus</taxon>
    </lineage>
</organism>
<feature type="region of interest" description="Disordered" evidence="10">
    <location>
        <begin position="63"/>
        <end position="114"/>
    </location>
</feature>
<comment type="subcellular location">
    <subcellularLocation>
        <location evidence="1">Cytoplasm</location>
        <location evidence="1">Cytoskeleton</location>
    </subcellularLocation>
</comment>
<dbReference type="GO" id="GO:0019894">
    <property type="term" value="F:kinesin binding"/>
    <property type="evidence" value="ECO:0007669"/>
    <property type="project" value="TreeGrafter"/>
</dbReference>
<keyword evidence="7" id="KW-0175">Coiled coil</keyword>
<proteinExistence type="inferred from homology"/>
<accession>A0A830HMI3</accession>
<dbReference type="Gene3D" id="1.25.40.10">
    <property type="entry name" value="Tetratricopeptide repeat domain"/>
    <property type="match status" value="2"/>
</dbReference>
<dbReference type="InterPro" id="IPR002151">
    <property type="entry name" value="Kinesin_light"/>
</dbReference>
<dbReference type="InterPro" id="IPR019734">
    <property type="entry name" value="TPR_rpt"/>
</dbReference>
<gene>
    <name evidence="11" type="ORF">PPROV_000683400</name>
</gene>
<dbReference type="Proteomes" id="UP000660262">
    <property type="component" value="Unassembled WGS sequence"/>
</dbReference>
<evidence type="ECO:0000313" key="11">
    <source>
        <dbReference type="EMBL" id="GHP08092.1"/>
    </source>
</evidence>
<evidence type="ECO:0000256" key="5">
    <source>
        <dbReference type="ARBA" id="ARBA00022737"/>
    </source>
</evidence>
<reference evidence="11" key="1">
    <citation type="submission" date="2020-10" db="EMBL/GenBank/DDBJ databases">
        <title>Unveiling of a novel bifunctional photoreceptor, Dualchrome1, isolated from a cosmopolitan green alga.</title>
        <authorList>
            <person name="Suzuki S."/>
            <person name="Kawachi M."/>
        </authorList>
    </citation>
    <scope>NUCLEOTIDE SEQUENCE</scope>
    <source>
        <strain evidence="11">NIES 2893</strain>
    </source>
</reference>
<name>A0A830HMI3_9CHLO</name>
<feature type="compositionally biased region" description="Low complexity" evidence="10">
    <location>
        <begin position="96"/>
        <end position="110"/>
    </location>
</feature>
<comment type="similarity">
    <text evidence="2">Belongs to the kinesin light chain family.</text>
</comment>
<evidence type="ECO:0000256" key="4">
    <source>
        <dbReference type="ARBA" id="ARBA00022701"/>
    </source>
</evidence>
<keyword evidence="12" id="KW-1185">Reference proteome</keyword>
<dbReference type="Pfam" id="PF13424">
    <property type="entry name" value="TPR_12"/>
    <property type="match status" value="3"/>
</dbReference>
<dbReference type="SUPFAM" id="SSF48452">
    <property type="entry name" value="TPR-like"/>
    <property type="match status" value="3"/>
</dbReference>
<sequence length="725" mass="80402">MGLRNPAPSRTATPQQLAQHAMELGVQLQVQTSSSLALTGLSSALNNLDFAETSSTATNVEDFLAPTVPQKNDVPSTTKSQKGTLGKDDDARTNDTATASASASASASATQQEDSSFPRLSVRLAWLRRFVDSCKGKKYTWTARDFLKAEHGGGSDDNVQVTTDNLQEHRTRMNAAGKDGDGKPTNVQYVDIPFELMTTNDVCFGIVKPATEHAKTSYADMLLNTEPAEVQNATVFVSHAWKYTFMNVVDALGAVSEKAYVWFDVFTVNQHASLQVPPDWWFTTFKVAVASIGHTVLILMPWDDPIPLTRAWCIWEILSTIDGQAKFEICLPAVEQKAFAEFLVNEGASKVIVKMVRMDVQRAEAWNVTDRDAILDAVRAYPGGPSEVNKIIKDQMRSWVEESAISALNSLDKEKRAISELLMDVAELVVQRGKYAEAEPLYREALDGRRRELGDAHPGTLDAINNFAILLKTQHKYAEAEPLYREALDGRRRNFGDAHPDTLDTINNLANFLMNQGKLEEAEPLYREALDGRRRELGDTHSDTLGSINNLAIMLTDQRKYAEAEPLHREALDARRRELGDSHPDTLASINNLAISLKQQGKYAEAEPLYIEALDGRRRELGDTHPSTLASINNLATVLKSQGKFAEAEPLYLKALDGFRRELGDGHPQYGDSCYNFANMLKIQSKNNEAASYYDLAVRAYEQCYGTDHKETVDAATKADECRRA</sequence>
<dbReference type="GO" id="GO:0005874">
    <property type="term" value="C:microtubule"/>
    <property type="evidence" value="ECO:0007669"/>
    <property type="project" value="UniProtKB-KW"/>
</dbReference>
<comment type="caution">
    <text evidence="11">The sequence shown here is derived from an EMBL/GenBank/DDBJ whole genome shotgun (WGS) entry which is preliminary data.</text>
</comment>
<keyword evidence="9" id="KW-0206">Cytoskeleton</keyword>
<feature type="compositionally biased region" description="Polar residues" evidence="10">
    <location>
        <begin position="69"/>
        <end position="83"/>
    </location>
</feature>
<protein>
    <submittedName>
        <fullName evidence="11">Kinesin light chain 3</fullName>
    </submittedName>
</protein>
<evidence type="ECO:0000256" key="9">
    <source>
        <dbReference type="ARBA" id="ARBA00023212"/>
    </source>
</evidence>
<evidence type="ECO:0000256" key="3">
    <source>
        <dbReference type="ARBA" id="ARBA00022490"/>
    </source>
</evidence>
<dbReference type="EMBL" id="BNJQ01000019">
    <property type="protein sequence ID" value="GHP08092.1"/>
    <property type="molecule type" value="Genomic_DNA"/>
</dbReference>
<dbReference type="SMART" id="SM00028">
    <property type="entry name" value="TPR"/>
    <property type="match status" value="7"/>
</dbReference>
<dbReference type="GO" id="GO:0007018">
    <property type="term" value="P:microtubule-based movement"/>
    <property type="evidence" value="ECO:0007669"/>
    <property type="project" value="TreeGrafter"/>
</dbReference>
<dbReference type="GO" id="GO:0005737">
    <property type="term" value="C:cytoplasm"/>
    <property type="evidence" value="ECO:0007669"/>
    <property type="project" value="TreeGrafter"/>
</dbReference>
<dbReference type="OrthoDB" id="536515at2759"/>
<dbReference type="GO" id="GO:0005871">
    <property type="term" value="C:kinesin complex"/>
    <property type="evidence" value="ECO:0007669"/>
    <property type="project" value="InterPro"/>
</dbReference>
<keyword evidence="6" id="KW-0802">TPR repeat</keyword>
<evidence type="ECO:0000256" key="7">
    <source>
        <dbReference type="ARBA" id="ARBA00023054"/>
    </source>
</evidence>
<dbReference type="Pfam" id="PF13374">
    <property type="entry name" value="TPR_10"/>
    <property type="match status" value="1"/>
</dbReference>
<dbReference type="PRINTS" id="PR00381">
    <property type="entry name" value="KINESINLIGHT"/>
</dbReference>